<sequence>MKAFRPIAWGQKGDIPVPLDYNGDGKAELAVYRRRADAQSFSHWYIRYSSKSSEDITWGEVSDTPISRDMDGDGRDDLITFRGTTGEWWIRYSSTGAFQTITWGQWGIYR</sequence>
<proteinExistence type="predicted"/>
<dbReference type="EMBL" id="LAJX01000272">
    <property type="protein sequence ID" value="KJV05212.1"/>
    <property type="molecule type" value="Genomic_DNA"/>
</dbReference>
<dbReference type="InterPro" id="IPR028994">
    <property type="entry name" value="Integrin_alpha_N"/>
</dbReference>
<dbReference type="AlphaFoldDB" id="A0A0F3IEW1"/>
<dbReference type="OrthoDB" id="8663017at2"/>
<dbReference type="Gene3D" id="2.40.128.340">
    <property type="match status" value="1"/>
</dbReference>
<dbReference type="Proteomes" id="UP000033684">
    <property type="component" value="Unassembled WGS sequence"/>
</dbReference>
<dbReference type="SUPFAM" id="SSF69318">
    <property type="entry name" value="Integrin alpha N-terminal domain"/>
    <property type="match status" value="1"/>
</dbReference>
<reference evidence="2" key="1">
    <citation type="submission" date="2015-03" db="EMBL/GenBank/DDBJ databases">
        <title>Draft genome sequence of a novel methanotroph (Sn10-6) isolated from flooded ricefield rhizosphere in India.</title>
        <authorList>
            <person name="Pandit P.S."/>
            <person name="Pore S.D."/>
            <person name="Arora P."/>
            <person name="Kapse N.G."/>
            <person name="Dhakephalkar P.K."/>
            <person name="Rahalkar M.C."/>
        </authorList>
    </citation>
    <scope>NUCLEOTIDE SEQUENCE [LARGE SCALE GENOMIC DNA]</scope>
    <source>
        <strain evidence="2">Sn10-6</strain>
    </source>
</reference>
<accession>A0A0F3IEW1</accession>
<organism evidence="1 2">
    <name type="scientific">Methylocucumis oryzae</name>
    <dbReference type="NCBI Taxonomy" id="1632867"/>
    <lineage>
        <taxon>Bacteria</taxon>
        <taxon>Pseudomonadati</taxon>
        <taxon>Pseudomonadota</taxon>
        <taxon>Gammaproteobacteria</taxon>
        <taxon>Methylococcales</taxon>
        <taxon>Methylococcaceae</taxon>
        <taxon>Methylocucumis</taxon>
    </lineage>
</organism>
<reference evidence="1 2" key="2">
    <citation type="journal article" date="2016" name="Microb. Ecol.">
        <title>Genome Characteristics of a Novel Type I Methanotroph (Sn10-6) Isolated from a Flooded Indian Rice Field.</title>
        <authorList>
            <person name="Rahalkar M.C."/>
            <person name="Pandit P.S."/>
            <person name="Dhakephalkar P.K."/>
            <person name="Pore S."/>
            <person name="Arora P."/>
            <person name="Kapse N."/>
        </authorList>
    </citation>
    <scope>NUCLEOTIDE SEQUENCE [LARGE SCALE GENOMIC DNA]</scope>
    <source>
        <strain evidence="1 2">Sn10-6</strain>
    </source>
</reference>
<protein>
    <recommendedName>
        <fullName evidence="3">VCBS repeat-containing protein</fullName>
    </recommendedName>
</protein>
<keyword evidence="2" id="KW-1185">Reference proteome</keyword>
<comment type="caution">
    <text evidence="1">The sequence shown here is derived from an EMBL/GenBank/DDBJ whole genome shotgun (WGS) entry which is preliminary data.</text>
</comment>
<gene>
    <name evidence="1" type="ORF">VZ94_19830</name>
</gene>
<evidence type="ECO:0000313" key="2">
    <source>
        <dbReference type="Proteomes" id="UP000033684"/>
    </source>
</evidence>
<evidence type="ECO:0000313" key="1">
    <source>
        <dbReference type="EMBL" id="KJV05212.1"/>
    </source>
</evidence>
<name>A0A0F3IEW1_9GAMM</name>
<evidence type="ECO:0008006" key="3">
    <source>
        <dbReference type="Google" id="ProtNLM"/>
    </source>
</evidence>